<keyword evidence="2" id="KW-1133">Transmembrane helix</keyword>
<dbReference type="RefSeq" id="WP_248936848.1">
    <property type="nucleotide sequence ID" value="NZ_JAKILF010000006.1"/>
</dbReference>
<feature type="transmembrane region" description="Helical" evidence="2">
    <location>
        <begin position="202"/>
        <end position="224"/>
    </location>
</feature>
<keyword evidence="2" id="KW-0472">Membrane</keyword>
<evidence type="ECO:0000313" key="3">
    <source>
        <dbReference type="EMBL" id="MFC3139052.1"/>
    </source>
</evidence>
<keyword evidence="2" id="KW-0812">Transmembrane</keyword>
<keyword evidence="4" id="KW-1185">Reference proteome</keyword>
<dbReference type="EMBL" id="JBHRTD010000015">
    <property type="protein sequence ID" value="MFC3139052.1"/>
    <property type="molecule type" value="Genomic_DNA"/>
</dbReference>
<sequence>MSVLIPMEFINKIKALLVRIKNWLLVTFGQLKTSAEGGKASATSGLKSLWNSLTFSQHCYLVASVGAVVILYMTSGDVESYSFQFLGLLALAGITVEFWPKFLKVWDSLQGRALILLFYAVVANFALGSASGLVNEVTGVSAGALPYSHNFALLLNMPVWFFITSLVALLFWQLLMPFYLFLLLLLKLFGMHGLWHPPHYRYVFTTALVRYAWSWVLFIQLWLFGHMTGIAGNEGVDADYYAQFTTELTEAIEQEEQLKQQELSAEELQVALDKIAEGKEELEVMVSRADQFYLRQKQLLAWFVFDYEADGKSRCQHPPGTKVVELNDYEILLITDQQNYDTDSEIGYQYQVLPCISPALGREFLPAQTQP</sequence>
<gene>
    <name evidence="3" type="ORF">ACFOE0_12775</name>
</gene>
<feature type="transmembrane region" description="Helical" evidence="2">
    <location>
        <begin position="151"/>
        <end position="171"/>
    </location>
</feature>
<evidence type="ECO:0000313" key="4">
    <source>
        <dbReference type="Proteomes" id="UP001595621"/>
    </source>
</evidence>
<dbReference type="Proteomes" id="UP001595621">
    <property type="component" value="Unassembled WGS sequence"/>
</dbReference>
<name>A0ABV7GC90_9GAMM</name>
<evidence type="ECO:0000256" key="1">
    <source>
        <dbReference type="SAM" id="Coils"/>
    </source>
</evidence>
<accession>A0ABV7GC90</accession>
<keyword evidence="1" id="KW-0175">Coiled coil</keyword>
<comment type="caution">
    <text evidence="3">The sequence shown here is derived from an EMBL/GenBank/DDBJ whole genome shotgun (WGS) entry which is preliminary data.</text>
</comment>
<feature type="transmembrane region" description="Helical" evidence="2">
    <location>
        <begin position="58"/>
        <end position="75"/>
    </location>
</feature>
<reference evidence="4" key="1">
    <citation type="journal article" date="2019" name="Int. J. Syst. Evol. Microbiol.">
        <title>The Global Catalogue of Microorganisms (GCM) 10K type strain sequencing project: providing services to taxonomists for standard genome sequencing and annotation.</title>
        <authorList>
            <consortium name="The Broad Institute Genomics Platform"/>
            <consortium name="The Broad Institute Genome Sequencing Center for Infectious Disease"/>
            <person name="Wu L."/>
            <person name="Ma J."/>
        </authorList>
    </citation>
    <scope>NUCLEOTIDE SEQUENCE [LARGE SCALE GENOMIC DNA]</scope>
    <source>
        <strain evidence="4">KCTC 52277</strain>
    </source>
</reference>
<proteinExistence type="predicted"/>
<feature type="transmembrane region" description="Helical" evidence="2">
    <location>
        <begin position="178"/>
        <end position="196"/>
    </location>
</feature>
<feature type="transmembrane region" description="Helical" evidence="2">
    <location>
        <begin position="81"/>
        <end position="99"/>
    </location>
</feature>
<organism evidence="3 4">
    <name type="scientific">Shewanella submarina</name>
    <dbReference type="NCBI Taxonomy" id="2016376"/>
    <lineage>
        <taxon>Bacteria</taxon>
        <taxon>Pseudomonadati</taxon>
        <taxon>Pseudomonadota</taxon>
        <taxon>Gammaproteobacteria</taxon>
        <taxon>Alteromonadales</taxon>
        <taxon>Shewanellaceae</taxon>
        <taxon>Shewanella</taxon>
    </lineage>
</organism>
<protein>
    <submittedName>
        <fullName evidence="3">Uncharacterized protein</fullName>
    </submittedName>
</protein>
<evidence type="ECO:0000256" key="2">
    <source>
        <dbReference type="SAM" id="Phobius"/>
    </source>
</evidence>
<feature type="transmembrane region" description="Helical" evidence="2">
    <location>
        <begin position="111"/>
        <end position="131"/>
    </location>
</feature>
<feature type="coiled-coil region" evidence="1">
    <location>
        <begin position="241"/>
        <end position="285"/>
    </location>
</feature>